<gene>
    <name evidence="4" type="primary">rfbD</name>
    <name evidence="4" type="ORF">C7P63_02130</name>
</gene>
<keyword evidence="5" id="KW-1185">Reference proteome</keyword>
<dbReference type="Pfam" id="PF04321">
    <property type="entry name" value="RmlD_sub_bind"/>
    <property type="match status" value="1"/>
</dbReference>
<protein>
    <recommendedName>
        <fullName evidence="2">dTDP-4-dehydrorhamnose reductase</fullName>
        <ecNumber evidence="2">1.1.1.133</ecNumber>
    </recommendedName>
</protein>
<keyword evidence="2" id="KW-0560">Oxidoreductase</keyword>
<comment type="pathway">
    <text evidence="2">Carbohydrate biosynthesis; dTDP-L-rhamnose biosynthesis.</text>
</comment>
<dbReference type="Gene3D" id="3.90.25.10">
    <property type="entry name" value="UDP-galactose 4-epimerase, domain 1"/>
    <property type="match status" value="1"/>
</dbReference>
<dbReference type="UniPathway" id="UPA00124"/>
<dbReference type="InterPro" id="IPR036291">
    <property type="entry name" value="NAD(P)-bd_dom_sf"/>
</dbReference>
<evidence type="ECO:0000259" key="3">
    <source>
        <dbReference type="Pfam" id="PF04321"/>
    </source>
</evidence>
<comment type="caution">
    <text evidence="4">The sequence shown here is derived from an EMBL/GenBank/DDBJ whole genome shotgun (WGS) entry which is preliminary data.</text>
</comment>
<dbReference type="AlphaFoldDB" id="A0A3R9YXR7"/>
<dbReference type="EC" id="1.1.1.133" evidence="2"/>
<evidence type="ECO:0000313" key="5">
    <source>
        <dbReference type="Proteomes" id="UP000277864"/>
    </source>
</evidence>
<keyword evidence="2" id="KW-0521">NADP</keyword>
<dbReference type="RefSeq" id="WP_125942510.1">
    <property type="nucleotide sequence ID" value="NZ_PXZH01000001.1"/>
</dbReference>
<dbReference type="Proteomes" id="UP000277864">
    <property type="component" value="Unassembled WGS sequence"/>
</dbReference>
<dbReference type="CDD" id="cd05254">
    <property type="entry name" value="dTDP_HR_like_SDR_e"/>
    <property type="match status" value="1"/>
</dbReference>
<dbReference type="GO" id="GO:0019305">
    <property type="term" value="P:dTDP-rhamnose biosynthetic process"/>
    <property type="evidence" value="ECO:0007669"/>
    <property type="project" value="UniProtKB-UniPathway"/>
</dbReference>
<name>A0A3R9YXR7_9ENTE</name>
<dbReference type="InterPro" id="IPR029903">
    <property type="entry name" value="RmlD-like-bd"/>
</dbReference>
<accession>A0A3R9YXR7</accession>
<dbReference type="EMBL" id="PXZH01000001">
    <property type="protein sequence ID" value="RST89897.1"/>
    <property type="molecule type" value="Genomic_DNA"/>
</dbReference>
<dbReference type="Gene3D" id="3.40.50.720">
    <property type="entry name" value="NAD(P)-binding Rossmann-like Domain"/>
    <property type="match status" value="1"/>
</dbReference>
<dbReference type="NCBIfam" id="TIGR01214">
    <property type="entry name" value="rmlD"/>
    <property type="match status" value="1"/>
</dbReference>
<dbReference type="PANTHER" id="PTHR10491:SF4">
    <property type="entry name" value="METHIONINE ADENOSYLTRANSFERASE 2 SUBUNIT BETA"/>
    <property type="match status" value="1"/>
</dbReference>
<reference evidence="4 5" key="1">
    <citation type="submission" date="2018-03" db="EMBL/GenBank/DDBJ databases">
        <authorList>
            <person name="Gulvik C.A."/>
        </authorList>
    </citation>
    <scope>NUCLEOTIDE SEQUENCE [LARGE SCALE GENOMIC DNA]</scope>
    <source>
        <strain evidence="4 5">JCM 31581</strain>
    </source>
</reference>
<dbReference type="GO" id="GO:0008831">
    <property type="term" value="F:dTDP-4-dehydrorhamnose reductase activity"/>
    <property type="evidence" value="ECO:0007669"/>
    <property type="project" value="UniProtKB-EC"/>
</dbReference>
<dbReference type="GO" id="GO:0005829">
    <property type="term" value="C:cytosol"/>
    <property type="evidence" value="ECO:0007669"/>
    <property type="project" value="TreeGrafter"/>
</dbReference>
<dbReference type="SUPFAM" id="SSF51735">
    <property type="entry name" value="NAD(P)-binding Rossmann-fold domains"/>
    <property type="match status" value="1"/>
</dbReference>
<evidence type="ECO:0000256" key="1">
    <source>
        <dbReference type="ARBA" id="ARBA00010944"/>
    </source>
</evidence>
<dbReference type="InterPro" id="IPR005913">
    <property type="entry name" value="dTDP_dehydrorham_reduct"/>
</dbReference>
<dbReference type="OrthoDB" id="9803892at2"/>
<evidence type="ECO:0000256" key="2">
    <source>
        <dbReference type="RuleBase" id="RU364082"/>
    </source>
</evidence>
<feature type="domain" description="RmlD-like substrate binding" evidence="3">
    <location>
        <begin position="1"/>
        <end position="279"/>
    </location>
</feature>
<evidence type="ECO:0000313" key="4">
    <source>
        <dbReference type="EMBL" id="RST89897.1"/>
    </source>
</evidence>
<comment type="similarity">
    <text evidence="1 2">Belongs to the dTDP-4-dehydrorhamnose reductase family.</text>
</comment>
<sequence>MSCLVTGAKGQLGTELCHYLEEKGLDYVATGVEELDITNQEQVTAYITEMKPSVVYHCAAYTAVDAAEDEGQDLNHQINVQGTENIAKACGQVGAKLVYISTDYVFDGNQRENGYLETDVTAPINAYGAAKLKGEEAVQTYCPNYYIIRTSWVFGAYGKNFVFTMQNLAKTHPKLTVVDDQKGRPTWTRHLAEFMVYAVQQEIASGVYHFSNEGICTWYEFAKEILKETEVEIAPVDSSQFPQKATRPSYSVLNLDKTKATGFHIPTWEEALKEMLATLN</sequence>
<proteinExistence type="inferred from homology"/>
<organism evidence="4 5">
    <name type="scientific">Vagococcus humatus</name>
    <dbReference type="NCBI Taxonomy" id="1889241"/>
    <lineage>
        <taxon>Bacteria</taxon>
        <taxon>Bacillati</taxon>
        <taxon>Bacillota</taxon>
        <taxon>Bacilli</taxon>
        <taxon>Lactobacillales</taxon>
        <taxon>Enterococcaceae</taxon>
        <taxon>Vagococcus</taxon>
    </lineage>
</organism>
<dbReference type="PANTHER" id="PTHR10491">
    <property type="entry name" value="DTDP-4-DEHYDRORHAMNOSE REDUCTASE"/>
    <property type="match status" value="1"/>
</dbReference>
<comment type="function">
    <text evidence="2">Catalyzes the reduction of dTDP-6-deoxy-L-lyxo-4-hexulose to yield dTDP-L-rhamnose.</text>
</comment>